<dbReference type="AlphaFoldDB" id="A0A1Y2PF14"/>
<organism evidence="1 2">
    <name type="scientific">Tenacibaculum holothuriorum</name>
    <dbReference type="NCBI Taxonomy" id="1635173"/>
    <lineage>
        <taxon>Bacteria</taxon>
        <taxon>Pseudomonadati</taxon>
        <taxon>Bacteroidota</taxon>
        <taxon>Flavobacteriia</taxon>
        <taxon>Flavobacteriales</taxon>
        <taxon>Flavobacteriaceae</taxon>
        <taxon>Tenacibaculum</taxon>
    </lineage>
</organism>
<protein>
    <recommendedName>
        <fullName evidence="3">DUF2141 domain-containing protein</fullName>
    </recommendedName>
</protein>
<evidence type="ECO:0000313" key="1">
    <source>
        <dbReference type="EMBL" id="OSY88601.1"/>
    </source>
</evidence>
<dbReference type="Proteomes" id="UP000194221">
    <property type="component" value="Unassembled WGS sequence"/>
</dbReference>
<dbReference type="STRING" id="1635173.WH52_06615"/>
<dbReference type="EMBL" id="LAPZ01000003">
    <property type="protein sequence ID" value="OSY88601.1"/>
    <property type="molecule type" value="Genomic_DNA"/>
</dbReference>
<comment type="caution">
    <text evidence="1">The sequence shown here is derived from an EMBL/GenBank/DDBJ whole genome shotgun (WGS) entry which is preliminary data.</text>
</comment>
<sequence length="131" mass="14543">MLFTTTVLCAVGQDKHTITVNFSGMESDKGKLYVALYDSKETFLKKDFKGDIVSVKDKKATVVFKDIPSGVYAISAFHDENNNKKMDTRIFGIPKEPVGISNDAKGFMGPPKYKDAKFLVDKNIELAINVN</sequence>
<reference evidence="1 2" key="1">
    <citation type="submission" date="2015-03" db="EMBL/GenBank/DDBJ databases">
        <title>Genome sequence of Tenacibaculum sp. S2-2, isolated from intestinal microbiota of sea cucumber, Apostichopus japonicas.</title>
        <authorList>
            <person name="Shao Z."/>
            <person name="Wang L."/>
            <person name="Li X."/>
        </authorList>
    </citation>
    <scope>NUCLEOTIDE SEQUENCE [LARGE SCALE GENOMIC DNA]</scope>
    <source>
        <strain evidence="1 2">S2-2</strain>
    </source>
</reference>
<keyword evidence="2" id="KW-1185">Reference proteome</keyword>
<gene>
    <name evidence="1" type="ORF">WH52_06615</name>
</gene>
<dbReference type="Pfam" id="PF09912">
    <property type="entry name" value="DUF2141"/>
    <property type="match status" value="1"/>
</dbReference>
<name>A0A1Y2PF14_9FLAO</name>
<proteinExistence type="predicted"/>
<evidence type="ECO:0008006" key="3">
    <source>
        <dbReference type="Google" id="ProtNLM"/>
    </source>
</evidence>
<dbReference type="InterPro" id="IPR018673">
    <property type="entry name" value="DUF2141"/>
</dbReference>
<evidence type="ECO:0000313" key="2">
    <source>
        <dbReference type="Proteomes" id="UP000194221"/>
    </source>
</evidence>
<dbReference type="InParanoid" id="A0A1Y2PF14"/>
<accession>A0A1Y2PF14</accession>